<dbReference type="SUPFAM" id="SSF47203">
    <property type="entry name" value="Acyl-CoA dehydrogenase C-terminal domain-like"/>
    <property type="match status" value="1"/>
</dbReference>
<evidence type="ECO:0000256" key="3">
    <source>
        <dbReference type="ARBA" id="ARBA00022630"/>
    </source>
</evidence>
<evidence type="ECO:0000259" key="7">
    <source>
        <dbReference type="Pfam" id="PF02770"/>
    </source>
</evidence>
<comment type="similarity">
    <text evidence="2 5">Belongs to the acyl-CoA dehydrogenase family.</text>
</comment>
<dbReference type="InterPro" id="IPR006089">
    <property type="entry name" value="Acyl-CoA_DH_CS"/>
</dbReference>
<dbReference type="InterPro" id="IPR006091">
    <property type="entry name" value="Acyl-CoA_Oxase/DH_mid-dom"/>
</dbReference>
<dbReference type="PROSITE" id="PS00072">
    <property type="entry name" value="ACYL_COA_DH_1"/>
    <property type="match status" value="1"/>
</dbReference>
<evidence type="ECO:0000313" key="9">
    <source>
        <dbReference type="EMBL" id="QGZ35675.1"/>
    </source>
</evidence>
<accession>A0A857C9X6</accession>
<dbReference type="OrthoDB" id="7337146at2"/>
<dbReference type="SUPFAM" id="SSF56645">
    <property type="entry name" value="Acyl-CoA dehydrogenase NM domain-like"/>
    <property type="match status" value="1"/>
</dbReference>
<dbReference type="InterPro" id="IPR037069">
    <property type="entry name" value="AcylCoA_DH/ox_N_sf"/>
</dbReference>
<dbReference type="GO" id="GO:0003995">
    <property type="term" value="F:acyl-CoA dehydrogenase activity"/>
    <property type="evidence" value="ECO:0007669"/>
    <property type="project" value="InterPro"/>
</dbReference>
<dbReference type="EMBL" id="CP046908">
    <property type="protein sequence ID" value="QGZ35675.1"/>
    <property type="molecule type" value="Genomic_DNA"/>
</dbReference>
<evidence type="ECO:0000256" key="5">
    <source>
        <dbReference type="RuleBase" id="RU362125"/>
    </source>
</evidence>
<keyword evidence="5" id="KW-0560">Oxidoreductase</keyword>
<dbReference type="PANTHER" id="PTHR43884:SF12">
    <property type="entry name" value="ISOVALERYL-COA DEHYDROGENASE, MITOCHONDRIAL-RELATED"/>
    <property type="match status" value="1"/>
</dbReference>
<feature type="domain" description="Acyl-CoA dehydrogenase/oxidase C-terminal" evidence="6">
    <location>
        <begin position="230"/>
        <end position="374"/>
    </location>
</feature>
<dbReference type="PANTHER" id="PTHR43884">
    <property type="entry name" value="ACYL-COA DEHYDROGENASE"/>
    <property type="match status" value="1"/>
</dbReference>
<evidence type="ECO:0000313" key="10">
    <source>
        <dbReference type="Proteomes" id="UP000435648"/>
    </source>
</evidence>
<dbReference type="Pfam" id="PF02771">
    <property type="entry name" value="Acyl-CoA_dh_N"/>
    <property type="match status" value="1"/>
</dbReference>
<dbReference type="KEGG" id="siw:GH266_14930"/>
<dbReference type="Gene3D" id="2.40.110.10">
    <property type="entry name" value="Butyryl-CoA Dehydrogenase, subunit A, domain 2"/>
    <property type="match status" value="1"/>
</dbReference>
<dbReference type="Proteomes" id="UP000435648">
    <property type="component" value="Chromosome"/>
</dbReference>
<evidence type="ECO:0000259" key="8">
    <source>
        <dbReference type="Pfam" id="PF02771"/>
    </source>
</evidence>
<dbReference type="Gene3D" id="1.10.540.10">
    <property type="entry name" value="Acyl-CoA dehydrogenase/oxidase, N-terminal domain"/>
    <property type="match status" value="1"/>
</dbReference>
<feature type="domain" description="Acyl-CoA oxidase/dehydrogenase middle" evidence="7">
    <location>
        <begin position="121"/>
        <end position="195"/>
    </location>
</feature>
<name>A0A857C9X6_9HYPH</name>
<reference evidence="9 10" key="1">
    <citation type="submission" date="2019-12" db="EMBL/GenBank/DDBJ databases">
        <title>The genome of Stappia indica PHM037.</title>
        <authorList>
            <person name="Kacar D."/>
            <person name="Galan B."/>
            <person name="Canedo L."/>
            <person name="Rodriguez P."/>
            <person name="de la Calle F."/>
            <person name="Garcia J.L."/>
        </authorList>
    </citation>
    <scope>NUCLEOTIDE SEQUENCE [LARGE SCALE GENOMIC DNA]</scope>
    <source>
        <strain evidence="9 10">PHM037</strain>
    </source>
</reference>
<evidence type="ECO:0000259" key="6">
    <source>
        <dbReference type="Pfam" id="PF00441"/>
    </source>
</evidence>
<evidence type="ECO:0000256" key="1">
    <source>
        <dbReference type="ARBA" id="ARBA00001974"/>
    </source>
</evidence>
<dbReference type="RefSeq" id="WP_158194539.1">
    <property type="nucleotide sequence ID" value="NZ_CP046908.1"/>
</dbReference>
<dbReference type="InterPro" id="IPR009075">
    <property type="entry name" value="AcylCo_DH/oxidase_C"/>
</dbReference>
<dbReference type="InterPro" id="IPR036250">
    <property type="entry name" value="AcylCo_DH-like_C"/>
</dbReference>
<dbReference type="CDD" id="cd00567">
    <property type="entry name" value="ACAD"/>
    <property type="match status" value="1"/>
</dbReference>
<evidence type="ECO:0000256" key="2">
    <source>
        <dbReference type="ARBA" id="ARBA00009347"/>
    </source>
</evidence>
<dbReference type="InterPro" id="IPR046373">
    <property type="entry name" value="Acyl-CoA_Oxase/DH_mid-dom_sf"/>
</dbReference>
<feature type="domain" description="Acyl-CoA dehydrogenase/oxidase N-terminal" evidence="8">
    <location>
        <begin position="11"/>
        <end position="116"/>
    </location>
</feature>
<dbReference type="AlphaFoldDB" id="A0A857C9X6"/>
<dbReference type="Pfam" id="PF02770">
    <property type="entry name" value="Acyl-CoA_dh_M"/>
    <property type="match status" value="1"/>
</dbReference>
<comment type="cofactor">
    <cofactor evidence="1 5">
        <name>FAD</name>
        <dbReference type="ChEBI" id="CHEBI:57692"/>
    </cofactor>
</comment>
<proteinExistence type="inferred from homology"/>
<organism evidence="9 10">
    <name type="scientific">Stappia indica</name>
    <dbReference type="NCBI Taxonomy" id="538381"/>
    <lineage>
        <taxon>Bacteria</taxon>
        <taxon>Pseudomonadati</taxon>
        <taxon>Pseudomonadota</taxon>
        <taxon>Alphaproteobacteria</taxon>
        <taxon>Hyphomicrobiales</taxon>
        <taxon>Stappiaceae</taxon>
        <taxon>Stappia</taxon>
    </lineage>
</organism>
<dbReference type="Gene3D" id="1.20.140.10">
    <property type="entry name" value="Butyryl-CoA Dehydrogenase, subunit A, domain 3"/>
    <property type="match status" value="1"/>
</dbReference>
<dbReference type="InterPro" id="IPR009100">
    <property type="entry name" value="AcylCoA_DH/oxidase_NM_dom_sf"/>
</dbReference>
<evidence type="ECO:0000256" key="4">
    <source>
        <dbReference type="ARBA" id="ARBA00022827"/>
    </source>
</evidence>
<protein>
    <submittedName>
        <fullName evidence="9">Acyl-CoA dehydrogenase</fullName>
    </submittedName>
</protein>
<dbReference type="GO" id="GO:0050660">
    <property type="term" value="F:flavin adenine dinucleotide binding"/>
    <property type="evidence" value="ECO:0007669"/>
    <property type="project" value="InterPro"/>
</dbReference>
<keyword evidence="4 5" id="KW-0274">FAD</keyword>
<keyword evidence="3 5" id="KW-0285">Flavoprotein</keyword>
<sequence length="387" mass="40239">MTGLDWECDRGFLDQVRAFAAGELAEQAAAGPLDAARNAQLLRRAADLGLTGIEVPRSAGGLGLGFREKAKACEILAGVDFGFALSLVNTHNVAARLAVTAPPELAARLLPDLLAGRHHACTALTEPHAGSDFFAISTMAQRTADGWCLHGEKAWIANGAVAGLSIVYAQTGTVGERDGIAAFLVRLDDPAVSRTACSVDAFVPAPTGGFTLDAYRVPEGEMLLPPGGAFRAILNEINGARAYVAAMCCGMLAAALESAHGFGRERRSFGQPLQAHQHWRLRVAEGEVALAAARALTAAAVEAVAEEAASAQLLAAQAKIAATQALGRWMPELLHALGAAGLSGQTPMKAHLAAAQVVGLVDGSTEMLLERVAALTGRRKTELFREG</sequence>
<dbReference type="InterPro" id="IPR013786">
    <property type="entry name" value="AcylCoA_DH/ox_N"/>
</dbReference>
<dbReference type="Pfam" id="PF00441">
    <property type="entry name" value="Acyl-CoA_dh_1"/>
    <property type="match status" value="1"/>
</dbReference>
<gene>
    <name evidence="9" type="ORF">GH266_14930</name>
</gene>